<evidence type="ECO:0000313" key="2">
    <source>
        <dbReference type="Proteomes" id="UP000701853"/>
    </source>
</evidence>
<name>A0A8J5Y956_9ROSI</name>
<accession>A0A8J5Y956</accession>
<proteinExistence type="predicted"/>
<dbReference type="AlphaFoldDB" id="A0A8J5Y956"/>
<dbReference type="EMBL" id="JAHUZN010000010">
    <property type="protein sequence ID" value="KAG8480088.1"/>
    <property type="molecule type" value="Genomic_DNA"/>
</dbReference>
<gene>
    <name evidence="1" type="ORF">CXB51_025337</name>
</gene>
<comment type="caution">
    <text evidence="1">The sequence shown here is derived from an EMBL/GenBank/DDBJ whole genome shotgun (WGS) entry which is preliminary data.</text>
</comment>
<dbReference type="OrthoDB" id="991447at2759"/>
<keyword evidence="2" id="KW-1185">Reference proteome</keyword>
<protein>
    <submittedName>
        <fullName evidence="1">Uncharacterized protein</fullName>
    </submittedName>
</protein>
<organism evidence="1 2">
    <name type="scientific">Gossypium anomalum</name>
    <dbReference type="NCBI Taxonomy" id="47600"/>
    <lineage>
        <taxon>Eukaryota</taxon>
        <taxon>Viridiplantae</taxon>
        <taxon>Streptophyta</taxon>
        <taxon>Embryophyta</taxon>
        <taxon>Tracheophyta</taxon>
        <taxon>Spermatophyta</taxon>
        <taxon>Magnoliopsida</taxon>
        <taxon>eudicotyledons</taxon>
        <taxon>Gunneridae</taxon>
        <taxon>Pentapetalae</taxon>
        <taxon>rosids</taxon>
        <taxon>malvids</taxon>
        <taxon>Malvales</taxon>
        <taxon>Malvaceae</taxon>
        <taxon>Malvoideae</taxon>
        <taxon>Gossypium</taxon>
    </lineage>
</organism>
<sequence>MSLFGFSPAPPSVFNDAEPAPLKANPTVAQIKQHVDERTKRHKAMSCIQNSVSDVIFTRIMACESPK</sequence>
<dbReference type="Proteomes" id="UP000701853">
    <property type="component" value="Chromosome 10"/>
</dbReference>
<reference evidence="1 2" key="1">
    <citation type="journal article" date="2021" name="bioRxiv">
        <title>The Gossypium anomalum genome as a resource for cotton improvement and evolutionary analysis of hybrid incompatibility.</title>
        <authorList>
            <person name="Grover C.E."/>
            <person name="Yuan D."/>
            <person name="Arick M.A."/>
            <person name="Miller E.R."/>
            <person name="Hu G."/>
            <person name="Peterson D.G."/>
            <person name="Wendel J.F."/>
            <person name="Udall J.A."/>
        </authorList>
    </citation>
    <scope>NUCLEOTIDE SEQUENCE [LARGE SCALE GENOMIC DNA]</scope>
    <source>
        <strain evidence="1">JFW-Udall</strain>
        <tissue evidence="1">Leaf</tissue>
    </source>
</reference>
<evidence type="ECO:0000313" key="1">
    <source>
        <dbReference type="EMBL" id="KAG8480088.1"/>
    </source>
</evidence>